<comment type="cofactor">
    <cofactor evidence="1">
        <name>Cu cation</name>
        <dbReference type="ChEBI" id="CHEBI:23378"/>
    </cofactor>
</comment>
<evidence type="ECO:0000256" key="13">
    <source>
        <dbReference type="SAM" id="SignalP"/>
    </source>
</evidence>
<proteinExistence type="inferred from homology"/>
<dbReference type="EC" id="1.4.3.-" evidence="12"/>
<comment type="cofactor">
    <cofactor evidence="12">
        <name>Cu cation</name>
        <dbReference type="ChEBI" id="CHEBI:23378"/>
    </cofactor>
    <text evidence="12">Contains 1 topaquinone per subunit.</text>
</comment>
<evidence type="ECO:0000256" key="9">
    <source>
        <dbReference type="ARBA" id="ARBA00048032"/>
    </source>
</evidence>
<keyword evidence="7 12" id="KW-0186">Copper</keyword>
<evidence type="ECO:0000256" key="7">
    <source>
        <dbReference type="ARBA" id="ARBA00023008"/>
    </source>
</evidence>
<feature type="domain" description="Copper amine oxidase N2-terminal" evidence="15">
    <location>
        <begin position="25"/>
        <end position="112"/>
    </location>
</feature>
<feature type="signal peptide" evidence="13">
    <location>
        <begin position="1"/>
        <end position="22"/>
    </location>
</feature>
<dbReference type="InterPro" id="IPR015802">
    <property type="entry name" value="Cu_amine_oxidase_N3"/>
</dbReference>
<keyword evidence="4 12" id="KW-0479">Metal-binding</keyword>
<dbReference type="GO" id="GO:0008131">
    <property type="term" value="F:primary methylamine oxidase activity"/>
    <property type="evidence" value="ECO:0007669"/>
    <property type="project" value="UniProtKB-EC"/>
</dbReference>
<evidence type="ECO:0000259" key="16">
    <source>
        <dbReference type="Pfam" id="PF02728"/>
    </source>
</evidence>
<dbReference type="FunFam" id="2.70.98.20:FF:000004">
    <property type="entry name" value="Amine oxidase"/>
    <property type="match status" value="1"/>
</dbReference>
<sequence>MSMKSLFVALVLVLQCCFITSSTNHPLDPLTPTEFNRTRDIIQKSRLGSLPNLTFHYVDVEEPEKEDVLKWLSSNHKQNPFPHRQAKVVVRAGGQTHELVVDLASSSIKSDHIYTGHGFPPFTYAELSRASKLPLSYTKFKESITLRGLNISEVSCVPFTVGWFGEHVTRRALKVTCLYRGGTFNVFSRPIEGITMEVDVDDMKIITYKDRFIAPLPKAEGTDFQTAKGKSSSLSGNSSNTGWAINGHTVKWRNWEFHVAFNARAGVIISTASVFDARKGKFRRVMYRGHVSETFVPYMDTTKEWYFRTFMDIGEFGFGRSADSLQPLVDCPENAEFLDGFMAGSGGQPQKVERAICIFERYSGDIAMRHTEINIPGKVVRGGQPESSLVVRMVATVGNYDYVLDWEFKQSGTIKVGVDLTGILEMKATPYTKNDNIIGNVYGTLVSENTVAVNHDHYLTYYLDLDVDGSDNSFLKSKLQTTRATTANPLSPRRSYWRVVKETAKTEADARIRLGLEPAELLVVNPNKRTRLGNQVGYRLITGQPVNSLLADDDYPQIRAAYTKHQVWVTAYNKSERWAGGFYSDRSRGDDGLAVWSQRNRAIENKDIVLWYTVGFHHIPYQEDFPAMPTIHGGFELRPANFFESNPLLSQN</sequence>
<feature type="active site" description="Proton acceptor" evidence="10">
    <location>
        <position position="312"/>
    </location>
</feature>
<evidence type="ECO:0000313" key="17">
    <source>
        <dbReference type="EMBL" id="EXC17587.1"/>
    </source>
</evidence>
<dbReference type="STRING" id="981085.W9RYE2"/>
<feature type="chain" id="PRO_5004928723" description="Amine oxidase" evidence="13">
    <location>
        <begin position="23"/>
        <end position="652"/>
    </location>
</feature>
<dbReference type="SUPFAM" id="SSF49998">
    <property type="entry name" value="Amine oxidase catalytic domain"/>
    <property type="match status" value="1"/>
</dbReference>
<dbReference type="InterPro" id="IPR000269">
    <property type="entry name" value="Cu_amine_oxidase"/>
</dbReference>
<dbReference type="PANTHER" id="PTHR10638:SF40">
    <property type="entry name" value="PRIMARY AMINE OXIDASE 1"/>
    <property type="match status" value="1"/>
</dbReference>
<dbReference type="Pfam" id="PF02727">
    <property type="entry name" value="Cu_amine_oxidN2"/>
    <property type="match status" value="1"/>
</dbReference>
<comment type="catalytic activity">
    <reaction evidence="9">
        <text>a primary methyl amine + O2 + H2O = an aldehyde + H2O2 + NH4(+)</text>
        <dbReference type="Rhea" id="RHEA:16153"/>
        <dbReference type="ChEBI" id="CHEBI:15377"/>
        <dbReference type="ChEBI" id="CHEBI:15379"/>
        <dbReference type="ChEBI" id="CHEBI:16240"/>
        <dbReference type="ChEBI" id="CHEBI:17478"/>
        <dbReference type="ChEBI" id="CHEBI:28938"/>
        <dbReference type="ChEBI" id="CHEBI:228804"/>
        <dbReference type="EC" id="1.4.3.21"/>
    </reaction>
</comment>
<comment type="PTM">
    <text evidence="11 12">Topaquinone (TPQ) is generated by copper-dependent autoxidation of a specific tyrosyl residue.</text>
</comment>
<accession>W9RYE2</accession>
<reference evidence="18" key="1">
    <citation type="submission" date="2013-01" db="EMBL/GenBank/DDBJ databases">
        <title>Draft Genome Sequence of a Mulberry Tree, Morus notabilis C.K. Schneid.</title>
        <authorList>
            <person name="He N."/>
            <person name="Zhao S."/>
        </authorList>
    </citation>
    <scope>NUCLEOTIDE SEQUENCE</scope>
</reference>
<dbReference type="InterPro" id="IPR049947">
    <property type="entry name" value="Cu_Am_Ox_Cu-bd"/>
</dbReference>
<dbReference type="GO" id="GO:0009308">
    <property type="term" value="P:amine metabolic process"/>
    <property type="evidence" value="ECO:0007669"/>
    <property type="project" value="UniProtKB-UniRule"/>
</dbReference>
<evidence type="ECO:0000256" key="1">
    <source>
        <dbReference type="ARBA" id="ARBA00001935"/>
    </source>
</evidence>
<organism evidence="17 18">
    <name type="scientific">Morus notabilis</name>
    <dbReference type="NCBI Taxonomy" id="981085"/>
    <lineage>
        <taxon>Eukaryota</taxon>
        <taxon>Viridiplantae</taxon>
        <taxon>Streptophyta</taxon>
        <taxon>Embryophyta</taxon>
        <taxon>Tracheophyta</taxon>
        <taxon>Spermatophyta</taxon>
        <taxon>Magnoliopsida</taxon>
        <taxon>eudicotyledons</taxon>
        <taxon>Gunneridae</taxon>
        <taxon>Pentapetalae</taxon>
        <taxon>rosids</taxon>
        <taxon>fabids</taxon>
        <taxon>Rosales</taxon>
        <taxon>Moraceae</taxon>
        <taxon>Moreae</taxon>
        <taxon>Morus</taxon>
    </lineage>
</organism>
<dbReference type="EMBL" id="KE345815">
    <property type="protein sequence ID" value="EXC17587.1"/>
    <property type="molecule type" value="Genomic_DNA"/>
</dbReference>
<dbReference type="Pfam" id="PF02728">
    <property type="entry name" value="Cu_amine_oxidN3"/>
    <property type="match status" value="1"/>
</dbReference>
<evidence type="ECO:0000313" key="18">
    <source>
        <dbReference type="Proteomes" id="UP000030645"/>
    </source>
</evidence>
<feature type="domain" description="Copper amine oxidase catalytic" evidence="14">
    <location>
        <begin position="242"/>
        <end position="648"/>
    </location>
</feature>
<dbReference type="InterPro" id="IPR016182">
    <property type="entry name" value="Cu_amine_oxidase_N-reg"/>
</dbReference>
<gene>
    <name evidence="17" type="ORF">L484_012380</name>
</gene>
<dbReference type="FunFam" id="3.10.450.40:FF:000005">
    <property type="entry name" value="Amine oxidase"/>
    <property type="match status" value="1"/>
</dbReference>
<protein>
    <recommendedName>
        <fullName evidence="12">Amine oxidase</fullName>
        <ecNumber evidence="12">1.4.3.-</ecNumber>
    </recommendedName>
</protein>
<evidence type="ECO:0000259" key="14">
    <source>
        <dbReference type="Pfam" id="PF01179"/>
    </source>
</evidence>
<dbReference type="GO" id="GO:0048038">
    <property type="term" value="F:quinone binding"/>
    <property type="evidence" value="ECO:0007669"/>
    <property type="project" value="InterPro"/>
</dbReference>
<evidence type="ECO:0000256" key="2">
    <source>
        <dbReference type="ARBA" id="ARBA00007983"/>
    </source>
</evidence>
<dbReference type="InterPro" id="IPR036460">
    <property type="entry name" value="Cu_amine_oxidase_C_sf"/>
</dbReference>
<feature type="modified residue" description="2',4',5'-topaquinone" evidence="11">
    <location>
        <position position="400"/>
    </location>
</feature>
<dbReference type="PANTHER" id="PTHR10638">
    <property type="entry name" value="COPPER AMINE OXIDASE"/>
    <property type="match status" value="1"/>
</dbReference>
<feature type="domain" description="Copper amine oxidase N3-terminal" evidence="16">
    <location>
        <begin position="120"/>
        <end position="213"/>
    </location>
</feature>
<evidence type="ECO:0000256" key="4">
    <source>
        <dbReference type="ARBA" id="ARBA00022723"/>
    </source>
</evidence>
<dbReference type="InterPro" id="IPR015798">
    <property type="entry name" value="Cu_amine_oxidase_C"/>
</dbReference>
<evidence type="ECO:0000256" key="11">
    <source>
        <dbReference type="PIRSR" id="PIRSR600269-51"/>
    </source>
</evidence>
<dbReference type="Pfam" id="PF01179">
    <property type="entry name" value="Cu_amine_oxid"/>
    <property type="match status" value="1"/>
</dbReference>
<dbReference type="AlphaFoldDB" id="W9RYE2"/>
<dbReference type="FunFam" id="3.10.450.40:FF:000012">
    <property type="entry name" value="Amine oxidase"/>
    <property type="match status" value="1"/>
</dbReference>
<dbReference type="PROSITE" id="PS01165">
    <property type="entry name" value="COPPER_AMINE_OXID_2"/>
    <property type="match status" value="1"/>
</dbReference>
<evidence type="ECO:0000256" key="10">
    <source>
        <dbReference type="PIRSR" id="PIRSR600269-50"/>
    </source>
</evidence>
<feature type="active site" description="Schiff-base intermediate with substrate; via topaquinone" evidence="10">
    <location>
        <position position="400"/>
    </location>
</feature>
<dbReference type="eggNOG" id="KOG1186">
    <property type="taxonomic scope" value="Eukaryota"/>
</dbReference>
<keyword evidence="18" id="KW-1185">Reference proteome</keyword>
<dbReference type="InterPro" id="IPR049948">
    <property type="entry name" value="Cu_Am_ox_TPQ-bd"/>
</dbReference>
<dbReference type="Proteomes" id="UP000030645">
    <property type="component" value="Unassembled WGS sequence"/>
</dbReference>
<evidence type="ECO:0000256" key="3">
    <source>
        <dbReference type="ARBA" id="ARBA00011738"/>
    </source>
</evidence>
<dbReference type="Gene3D" id="2.70.98.20">
    <property type="entry name" value="Copper amine oxidase, catalytic domain"/>
    <property type="match status" value="1"/>
</dbReference>
<evidence type="ECO:0000256" key="6">
    <source>
        <dbReference type="ARBA" id="ARBA00023002"/>
    </source>
</evidence>
<dbReference type="PROSITE" id="PS01164">
    <property type="entry name" value="COPPER_AMINE_OXID_1"/>
    <property type="match status" value="1"/>
</dbReference>
<name>W9RYE2_9ROSA</name>
<keyword evidence="6 12" id="KW-0560">Oxidoreductase</keyword>
<evidence type="ECO:0000256" key="12">
    <source>
        <dbReference type="RuleBase" id="RU000672"/>
    </source>
</evidence>
<dbReference type="KEGG" id="mnt:21395599"/>
<evidence type="ECO:0000259" key="15">
    <source>
        <dbReference type="Pfam" id="PF02727"/>
    </source>
</evidence>
<comment type="similarity">
    <text evidence="2 12">Belongs to the copper/topaquinone oxidase family.</text>
</comment>
<dbReference type="Gene3D" id="3.10.450.40">
    <property type="match status" value="2"/>
</dbReference>
<dbReference type="InterPro" id="IPR015800">
    <property type="entry name" value="Cu_amine_oxidase_N2"/>
</dbReference>
<dbReference type="GO" id="GO:0005507">
    <property type="term" value="F:copper ion binding"/>
    <property type="evidence" value="ECO:0007669"/>
    <property type="project" value="InterPro"/>
</dbReference>
<keyword evidence="13" id="KW-0732">Signal</keyword>
<evidence type="ECO:0000256" key="5">
    <source>
        <dbReference type="ARBA" id="ARBA00022772"/>
    </source>
</evidence>
<comment type="subunit">
    <text evidence="3">Homodimer.</text>
</comment>
<dbReference type="SUPFAM" id="SSF54416">
    <property type="entry name" value="Amine oxidase N-terminal region"/>
    <property type="match status" value="2"/>
</dbReference>
<keyword evidence="5 10" id="KW-0801">TPQ</keyword>
<dbReference type="OrthoDB" id="5379943at2759"/>
<keyword evidence="8" id="KW-1015">Disulfide bond</keyword>
<evidence type="ECO:0000256" key="8">
    <source>
        <dbReference type="ARBA" id="ARBA00023157"/>
    </source>
</evidence>